<feature type="domain" description="SnoaL-like" evidence="1">
    <location>
        <begin position="6"/>
        <end position="134"/>
    </location>
</feature>
<keyword evidence="3" id="KW-1185">Reference proteome</keyword>
<proteinExistence type="predicted"/>
<name>A0A9W6L5F5_9PSEU</name>
<evidence type="ECO:0000313" key="2">
    <source>
        <dbReference type="EMBL" id="GLL13417.1"/>
    </source>
</evidence>
<dbReference type="EMBL" id="BSFQ01000021">
    <property type="protein sequence ID" value="GLL13417.1"/>
    <property type="molecule type" value="Genomic_DNA"/>
</dbReference>
<dbReference type="CDD" id="cd00531">
    <property type="entry name" value="NTF2_like"/>
    <property type="match status" value="1"/>
</dbReference>
<evidence type="ECO:0000313" key="3">
    <source>
        <dbReference type="Proteomes" id="UP001143463"/>
    </source>
</evidence>
<dbReference type="AlphaFoldDB" id="A0A9W6L5F5"/>
<dbReference type="Pfam" id="PF13577">
    <property type="entry name" value="SnoaL_4"/>
    <property type="match status" value="1"/>
</dbReference>
<dbReference type="InterPro" id="IPR032710">
    <property type="entry name" value="NTF2-like_dom_sf"/>
</dbReference>
<reference evidence="2" key="2">
    <citation type="submission" date="2023-01" db="EMBL/GenBank/DDBJ databases">
        <authorList>
            <person name="Sun Q."/>
            <person name="Evtushenko L."/>
        </authorList>
    </citation>
    <scope>NUCLEOTIDE SEQUENCE</scope>
    <source>
        <strain evidence="2">VKM Ac-1069</strain>
    </source>
</reference>
<sequence length="141" mass="15533">MPEAPMTARAEIENTLGRAAWGYDENDVDLIAAQFTETATMTMQIGRDGDTIGPFDGREAIHKLHADSLAAQTDQRRHNISNLVIVKETADSASTTSNLTLLSVEGGAIRVLSSGWYRDELVKQGDTWLIASRHIYLDLPY</sequence>
<dbReference type="Proteomes" id="UP001143463">
    <property type="component" value="Unassembled WGS sequence"/>
</dbReference>
<dbReference type="InterPro" id="IPR037401">
    <property type="entry name" value="SnoaL-like"/>
</dbReference>
<organism evidence="2 3">
    <name type="scientific">Pseudonocardia halophobica</name>
    <dbReference type="NCBI Taxonomy" id="29401"/>
    <lineage>
        <taxon>Bacteria</taxon>
        <taxon>Bacillati</taxon>
        <taxon>Actinomycetota</taxon>
        <taxon>Actinomycetes</taxon>
        <taxon>Pseudonocardiales</taxon>
        <taxon>Pseudonocardiaceae</taxon>
        <taxon>Pseudonocardia</taxon>
    </lineage>
</organism>
<dbReference type="SUPFAM" id="SSF54427">
    <property type="entry name" value="NTF2-like"/>
    <property type="match status" value="1"/>
</dbReference>
<gene>
    <name evidence="2" type="ORF">GCM10017577_45600</name>
</gene>
<accession>A0A9W6L5F5</accession>
<comment type="caution">
    <text evidence="2">The sequence shown here is derived from an EMBL/GenBank/DDBJ whole genome shotgun (WGS) entry which is preliminary data.</text>
</comment>
<reference evidence="2" key="1">
    <citation type="journal article" date="2014" name="Int. J. Syst. Evol. Microbiol.">
        <title>Complete genome sequence of Corynebacterium casei LMG S-19264T (=DSM 44701T), isolated from a smear-ripened cheese.</title>
        <authorList>
            <consortium name="US DOE Joint Genome Institute (JGI-PGF)"/>
            <person name="Walter F."/>
            <person name="Albersmeier A."/>
            <person name="Kalinowski J."/>
            <person name="Ruckert C."/>
        </authorList>
    </citation>
    <scope>NUCLEOTIDE SEQUENCE</scope>
    <source>
        <strain evidence="2">VKM Ac-1069</strain>
    </source>
</reference>
<dbReference type="Gene3D" id="3.10.450.50">
    <property type="match status" value="1"/>
</dbReference>
<evidence type="ECO:0000259" key="1">
    <source>
        <dbReference type="Pfam" id="PF13577"/>
    </source>
</evidence>
<protein>
    <recommendedName>
        <fullName evidence="1">SnoaL-like domain-containing protein</fullName>
    </recommendedName>
</protein>